<reference evidence="4" key="1">
    <citation type="submission" date="2023-07" db="EMBL/GenBank/DDBJ databases">
        <title>30 novel species of actinomycetes from the DSMZ collection.</title>
        <authorList>
            <person name="Nouioui I."/>
        </authorList>
    </citation>
    <scope>NUCLEOTIDE SEQUENCE [LARGE SCALE GENOMIC DNA]</scope>
    <source>
        <strain evidence="4">DSM 44918</strain>
    </source>
</reference>
<evidence type="ECO:0000259" key="2">
    <source>
        <dbReference type="Pfam" id="PF07331"/>
    </source>
</evidence>
<dbReference type="Pfam" id="PF07331">
    <property type="entry name" value="TctB"/>
    <property type="match status" value="1"/>
</dbReference>
<feature type="transmembrane region" description="Helical" evidence="1">
    <location>
        <begin position="55"/>
        <end position="74"/>
    </location>
</feature>
<evidence type="ECO:0000313" key="3">
    <source>
        <dbReference type="EMBL" id="MDT0319858.1"/>
    </source>
</evidence>
<keyword evidence="1" id="KW-1133">Transmembrane helix</keyword>
<proteinExistence type="predicted"/>
<sequence>MSTAEELASRGGPGEFLRRRTGLVLPLLMLLVGVVLAVGTITMDVPENVAWPGPRLFPTVIAIACFVFAVLMAVDVLRHPEPERVAAHAEDASSDAADADAADASDVAEETRVRSNRPAVLALVGTLVAFIVVLDPLGWLLSGSLLFWGVARALGSRRPLFDAFLSIAVSSIVQLAFSAGLGLNLPPGVLAGVF</sequence>
<accession>A0ABU2LS44</accession>
<organism evidence="3 4">
    <name type="scientific">Streptomyces millisiae</name>
    <dbReference type="NCBI Taxonomy" id="3075542"/>
    <lineage>
        <taxon>Bacteria</taxon>
        <taxon>Bacillati</taxon>
        <taxon>Actinomycetota</taxon>
        <taxon>Actinomycetes</taxon>
        <taxon>Kitasatosporales</taxon>
        <taxon>Streptomycetaceae</taxon>
        <taxon>Streptomyces</taxon>
    </lineage>
</organism>
<feature type="transmembrane region" description="Helical" evidence="1">
    <location>
        <begin position="163"/>
        <end position="185"/>
    </location>
</feature>
<dbReference type="EMBL" id="JAVREM010000018">
    <property type="protein sequence ID" value="MDT0319858.1"/>
    <property type="molecule type" value="Genomic_DNA"/>
</dbReference>
<evidence type="ECO:0000256" key="1">
    <source>
        <dbReference type="SAM" id="Phobius"/>
    </source>
</evidence>
<comment type="caution">
    <text evidence="3">The sequence shown here is derived from an EMBL/GenBank/DDBJ whole genome shotgun (WGS) entry which is preliminary data.</text>
</comment>
<name>A0ABU2LS44_9ACTN</name>
<evidence type="ECO:0000313" key="4">
    <source>
        <dbReference type="Proteomes" id="UP001183420"/>
    </source>
</evidence>
<feature type="transmembrane region" description="Helical" evidence="1">
    <location>
        <begin position="120"/>
        <end position="151"/>
    </location>
</feature>
<dbReference type="InterPro" id="IPR009936">
    <property type="entry name" value="DUF1468"/>
</dbReference>
<gene>
    <name evidence="3" type="ORF">RNC47_16085</name>
</gene>
<protein>
    <submittedName>
        <fullName evidence="3">Tripartite tricarboxylate transporter TctB family protein</fullName>
    </submittedName>
</protein>
<feature type="domain" description="DUF1468" evidence="2">
    <location>
        <begin position="25"/>
        <end position="186"/>
    </location>
</feature>
<keyword evidence="1" id="KW-0472">Membrane</keyword>
<feature type="transmembrane region" description="Helical" evidence="1">
    <location>
        <begin position="21"/>
        <end position="43"/>
    </location>
</feature>
<dbReference type="Proteomes" id="UP001183420">
    <property type="component" value="Unassembled WGS sequence"/>
</dbReference>
<keyword evidence="4" id="KW-1185">Reference proteome</keyword>
<dbReference type="RefSeq" id="WP_311599387.1">
    <property type="nucleotide sequence ID" value="NZ_JAVREM010000018.1"/>
</dbReference>
<keyword evidence="1" id="KW-0812">Transmembrane</keyword>